<dbReference type="SUPFAM" id="SSF56954">
    <property type="entry name" value="Outer membrane efflux proteins (OEP)"/>
    <property type="match status" value="1"/>
</dbReference>
<evidence type="ECO:0000256" key="1">
    <source>
        <dbReference type="ARBA" id="ARBA00007613"/>
    </source>
</evidence>
<keyword evidence="2" id="KW-0812">Transmembrane</keyword>
<dbReference type="EMBL" id="AP028679">
    <property type="protein sequence ID" value="BEQ15795.1"/>
    <property type="molecule type" value="Genomic_DNA"/>
</dbReference>
<comment type="similarity">
    <text evidence="1 2">Belongs to the outer membrane factor (OMF) (TC 1.B.17) family.</text>
</comment>
<evidence type="ECO:0000256" key="2">
    <source>
        <dbReference type="RuleBase" id="RU362097"/>
    </source>
</evidence>
<gene>
    <name evidence="3" type="primary">oprM</name>
    <name evidence="3" type="ORF">FAK_28610</name>
</gene>
<dbReference type="Gene3D" id="1.20.1600.10">
    <property type="entry name" value="Outer membrane efflux proteins (OEP)"/>
    <property type="match status" value="1"/>
</dbReference>
<dbReference type="Gene3D" id="2.20.200.10">
    <property type="entry name" value="Outer membrane efflux proteins (OEP)"/>
    <property type="match status" value="1"/>
</dbReference>
<organism evidence="3 4">
    <name type="scientific">Desulfoferula mesophila</name>
    <dbReference type="NCBI Taxonomy" id="3058419"/>
    <lineage>
        <taxon>Bacteria</taxon>
        <taxon>Pseudomonadati</taxon>
        <taxon>Thermodesulfobacteriota</taxon>
        <taxon>Desulfarculia</taxon>
        <taxon>Desulfarculales</taxon>
        <taxon>Desulfarculaceae</taxon>
        <taxon>Desulfoferula</taxon>
    </lineage>
</organism>
<dbReference type="Pfam" id="PF02321">
    <property type="entry name" value="OEP"/>
    <property type="match status" value="2"/>
</dbReference>
<dbReference type="NCBIfam" id="TIGR01845">
    <property type="entry name" value="outer_NodT"/>
    <property type="match status" value="1"/>
</dbReference>
<keyword evidence="2" id="KW-1134">Transmembrane beta strand</keyword>
<feature type="chain" id="PRO_5043088777" evidence="2">
    <location>
        <begin position="22"/>
        <end position="482"/>
    </location>
</feature>
<accession>A0AAU9EG62</accession>
<sequence>MKRRFTWALAPLALGLLLAVAGCIKVGPDYQRPDFAFKVPQTYDQAKSKVPYHELDRWWEQFGDPQLNQVVGDVLKNNLDLQETAGRVLELRASFVQSRAARFPTVNLNGSGKKQRTTTALNLPTNQTTGYELETYQLSLAASFEVDLWGKLARSEDAARASLLQAEESRRTVAQTVVSSAVTGYFNIRAIQRRLVVNQNSIEAYTRSVEFVEGRYRRGLTSALDLRQARRSLAQAKAATPALEQELGLAQQQLAVLLGRYPEIKPDPDPGIDYLARMRPVPPGLPSELLLRRPDLKAAEAGLKSLSEKIGVARAARFPSITLTGGYGYADNALHSLFTPANELWNLALGLTQPIFNAGSLAAQEEAARARYAQGVSVYAKTVLNAFAEVEGALFSRQQQEIRRQLLKDAAREAAATQSTAQNRYIHGLQDYLSVLDAQRTRYNLDDQLVQNELSVLTNRVTLYRALGGGWAKPPALAKAEK</sequence>
<name>A0AAU9EG62_9BACT</name>
<proteinExistence type="inferred from homology"/>
<dbReference type="InterPro" id="IPR003423">
    <property type="entry name" value="OMP_efflux"/>
</dbReference>
<dbReference type="AlphaFoldDB" id="A0AAU9EG62"/>
<protein>
    <submittedName>
        <fullName evidence="3">Outer membrane protein OprM</fullName>
    </submittedName>
</protein>
<dbReference type="GO" id="GO:0005886">
    <property type="term" value="C:plasma membrane"/>
    <property type="evidence" value="ECO:0007669"/>
    <property type="project" value="UniProtKB-SubCell"/>
</dbReference>
<dbReference type="PANTHER" id="PTHR30203">
    <property type="entry name" value="OUTER MEMBRANE CATION EFFLUX PROTEIN"/>
    <property type="match status" value="1"/>
</dbReference>
<keyword evidence="2" id="KW-0449">Lipoprotein</keyword>
<dbReference type="PROSITE" id="PS51257">
    <property type="entry name" value="PROKAR_LIPOPROTEIN"/>
    <property type="match status" value="1"/>
</dbReference>
<dbReference type="InterPro" id="IPR010131">
    <property type="entry name" value="MdtP/NodT-like"/>
</dbReference>
<reference evidence="4" key="1">
    <citation type="journal article" date="2023" name="Arch. Microbiol.">
        <title>Desulfoferula mesophilus gen. nov. sp. nov., a mesophilic sulfate-reducing bacterium isolated from a brackish lake sediment.</title>
        <authorList>
            <person name="Watanabe T."/>
            <person name="Yabe T."/>
            <person name="Tsuji J.M."/>
            <person name="Fukui M."/>
        </authorList>
    </citation>
    <scope>NUCLEOTIDE SEQUENCE [LARGE SCALE GENOMIC DNA]</scope>
    <source>
        <strain evidence="4">12FAK</strain>
    </source>
</reference>
<dbReference type="RefSeq" id="WP_338600739.1">
    <property type="nucleotide sequence ID" value="NZ_AP028679.1"/>
</dbReference>
<keyword evidence="2" id="KW-0472">Membrane</keyword>
<dbReference type="PANTHER" id="PTHR30203:SF33">
    <property type="entry name" value="BLR4455 PROTEIN"/>
    <property type="match status" value="1"/>
</dbReference>
<dbReference type="GO" id="GO:0015562">
    <property type="term" value="F:efflux transmembrane transporter activity"/>
    <property type="evidence" value="ECO:0007669"/>
    <property type="project" value="InterPro"/>
</dbReference>
<dbReference type="KEGG" id="dmp:FAK_28610"/>
<evidence type="ECO:0000313" key="3">
    <source>
        <dbReference type="EMBL" id="BEQ15795.1"/>
    </source>
</evidence>
<dbReference type="Proteomes" id="UP001366166">
    <property type="component" value="Chromosome"/>
</dbReference>
<feature type="signal peptide" evidence="2">
    <location>
        <begin position="1"/>
        <end position="21"/>
    </location>
</feature>
<keyword evidence="4" id="KW-1185">Reference proteome</keyword>
<keyword evidence="2" id="KW-0564">Palmitate</keyword>
<comment type="subcellular location">
    <subcellularLocation>
        <location evidence="2">Cell membrane</location>
        <topology evidence="2">Lipid-anchor</topology>
    </subcellularLocation>
</comment>
<evidence type="ECO:0000313" key="4">
    <source>
        <dbReference type="Proteomes" id="UP001366166"/>
    </source>
</evidence>
<keyword evidence="2" id="KW-0732">Signal</keyword>